<gene>
    <name evidence="2" type="ORF">P4G45_12710</name>
    <name evidence="3" type="ORF">P8936_13125</name>
</gene>
<dbReference type="EMBL" id="CP121195">
    <property type="protein sequence ID" value="XBH12627.1"/>
    <property type="molecule type" value="Genomic_DNA"/>
</dbReference>
<protein>
    <submittedName>
        <fullName evidence="2">Thioredoxin family protein</fullName>
    </submittedName>
</protein>
<dbReference type="InterPro" id="IPR036249">
    <property type="entry name" value="Thioredoxin-like_sf"/>
</dbReference>
<evidence type="ECO:0000259" key="1">
    <source>
        <dbReference type="PROSITE" id="PS51352"/>
    </source>
</evidence>
<name>A0AAU7CVN4_9BACT</name>
<sequence>MILKSSRLSNRISKLCMALVALGILSLTIAVPGSAQSPLTMPFVKKQIYSETANPNADIAAALKKARAEHKRVLLDFGGDWCGDCQILDIYLHQSPNADLLAKHFVLVHIYIGHMDRNLDVPKRYEIPINKGVPALAVLDAHGKLLYSQQTGQFENMRNMSSGAVTAFLNQWKG</sequence>
<evidence type="ECO:0000313" key="2">
    <source>
        <dbReference type="EMBL" id="XBH09340.1"/>
    </source>
</evidence>
<dbReference type="SUPFAM" id="SSF52833">
    <property type="entry name" value="Thioredoxin-like"/>
    <property type="match status" value="1"/>
</dbReference>
<dbReference type="GO" id="GO:0015035">
    <property type="term" value="F:protein-disulfide reductase activity"/>
    <property type="evidence" value="ECO:0007669"/>
    <property type="project" value="TreeGrafter"/>
</dbReference>
<accession>A0AAU7CVN4</accession>
<reference evidence="2" key="1">
    <citation type="submission" date="2023-03" db="EMBL/GenBank/DDBJ databases">
        <title>Edaphobacter sp.</title>
        <authorList>
            <person name="Huber K.J."/>
            <person name="Papendorf J."/>
            <person name="Pilke C."/>
            <person name="Bunk B."/>
            <person name="Sproeer C."/>
            <person name="Pester M."/>
        </authorList>
    </citation>
    <scope>NUCLEOTIDE SEQUENCE</scope>
    <source>
        <strain evidence="2">DSM 109919</strain>
        <strain evidence="3">DSM 109920</strain>
    </source>
</reference>
<proteinExistence type="predicted"/>
<dbReference type="Pfam" id="PF13899">
    <property type="entry name" value="Thioredoxin_7"/>
    <property type="match status" value="1"/>
</dbReference>
<feature type="domain" description="Thioredoxin" evidence="1">
    <location>
        <begin position="30"/>
        <end position="170"/>
    </location>
</feature>
<dbReference type="EMBL" id="CP121194">
    <property type="protein sequence ID" value="XBH09340.1"/>
    <property type="molecule type" value="Genomic_DNA"/>
</dbReference>
<dbReference type="RefSeq" id="WP_348266850.1">
    <property type="nucleotide sequence ID" value="NZ_CP121194.1"/>
</dbReference>
<dbReference type="InterPro" id="IPR013766">
    <property type="entry name" value="Thioredoxin_domain"/>
</dbReference>
<dbReference type="PANTHER" id="PTHR32234">
    <property type="entry name" value="THIOL:DISULFIDE INTERCHANGE PROTEIN DSBD"/>
    <property type="match status" value="1"/>
</dbReference>
<dbReference type="PROSITE" id="PS51352">
    <property type="entry name" value="THIOREDOXIN_2"/>
    <property type="match status" value="1"/>
</dbReference>
<accession>A0AAU7D5N2</accession>
<dbReference type="PANTHER" id="PTHR32234:SF0">
    <property type="entry name" value="THIOL:DISULFIDE INTERCHANGE PROTEIN DSBD"/>
    <property type="match status" value="1"/>
</dbReference>
<dbReference type="GO" id="GO:0045454">
    <property type="term" value="P:cell redox homeostasis"/>
    <property type="evidence" value="ECO:0007669"/>
    <property type="project" value="TreeGrafter"/>
</dbReference>
<dbReference type="KEGG" id="epl:P4G45_12710"/>
<dbReference type="Gene3D" id="3.40.30.10">
    <property type="entry name" value="Glutaredoxin"/>
    <property type="match status" value="1"/>
</dbReference>
<organism evidence="2">
    <name type="scientific">Edaphobacter paludis</name>
    <dbReference type="NCBI Taxonomy" id="3035702"/>
    <lineage>
        <taxon>Bacteria</taxon>
        <taxon>Pseudomonadati</taxon>
        <taxon>Acidobacteriota</taxon>
        <taxon>Terriglobia</taxon>
        <taxon>Terriglobales</taxon>
        <taxon>Acidobacteriaceae</taxon>
        <taxon>Edaphobacter</taxon>
    </lineage>
</organism>
<dbReference type="AlphaFoldDB" id="A0AAU7CVN4"/>
<evidence type="ECO:0000313" key="3">
    <source>
        <dbReference type="EMBL" id="XBH12627.1"/>
    </source>
</evidence>